<feature type="coiled-coil region" evidence="1">
    <location>
        <begin position="427"/>
        <end position="454"/>
    </location>
</feature>
<dbReference type="InterPro" id="IPR050639">
    <property type="entry name" value="SSR_resolvase"/>
</dbReference>
<dbReference type="Pfam" id="PF00239">
    <property type="entry name" value="Resolvase"/>
    <property type="match status" value="1"/>
</dbReference>
<dbReference type="EMBL" id="SWKR01000002">
    <property type="protein sequence ID" value="TKD50265.1"/>
    <property type="molecule type" value="Genomic_DNA"/>
</dbReference>
<evidence type="ECO:0000259" key="2">
    <source>
        <dbReference type="PROSITE" id="PS51736"/>
    </source>
</evidence>
<organism evidence="4 5">
    <name type="scientific">Sphingomonas baiyangensis</name>
    <dbReference type="NCBI Taxonomy" id="2572576"/>
    <lineage>
        <taxon>Bacteria</taxon>
        <taxon>Pseudomonadati</taxon>
        <taxon>Pseudomonadota</taxon>
        <taxon>Alphaproteobacteria</taxon>
        <taxon>Sphingomonadales</taxon>
        <taxon>Sphingomonadaceae</taxon>
        <taxon>Sphingomonas</taxon>
    </lineage>
</organism>
<feature type="domain" description="Resolvase/invertase-type recombinase catalytic" evidence="2">
    <location>
        <begin position="4"/>
        <end position="161"/>
    </location>
</feature>
<sequence>MSQSALIYARYSTSEQRGFSIERQQTLGAQFAVEQGWTVEKMIADEGRSAFHGANRYEGASLHKFEIEARNGLHAKKVLVVENIDRLSRQGAKAAAQLIWGLNENGVDVATYHDQHIYRANGSGEMLDIFKLVILAQQAHEESSKKSKRTAASWQKRFERIANGTQTAPIPNTPLWVDRVLGKMVLNEHRVKVLNEIYDLYIDGVGIHKIVTILHDRNEPSWTPPEQRRGNNGWFYSYIYRLLTKRTVLGEYATNDGKIIATDFWPQAVTAEKWNRVQAALAVRKSNRKKETGSYNRNLLQGIVVCDQCGGGAHFRHQIDKGQTYTKKSGEVVTYKRNDHRRLRCDRARRKHDCDNGTILNYDVVEATVLDEMLPQLVDRRLEDTGIKEARERIAELGRLRDVNQSKLNNLIEALADGGSKSIVQRVAVLEAEIEEYAGQIEAAQQNLAVQLSRPSHYDDTTLIELVREEINSERDEVRTYARGRANMALRRLIKRIAIKADGTFRIEPDDYSWWLFDEKGTMLEGAYVPS</sequence>
<evidence type="ECO:0000313" key="4">
    <source>
        <dbReference type="EMBL" id="TKD50265.1"/>
    </source>
</evidence>
<keyword evidence="5" id="KW-1185">Reference proteome</keyword>
<dbReference type="PROSITE" id="PS51736">
    <property type="entry name" value="RECOMBINASES_3"/>
    <property type="match status" value="1"/>
</dbReference>
<dbReference type="Pfam" id="PF07508">
    <property type="entry name" value="Recombinase"/>
    <property type="match status" value="1"/>
</dbReference>
<proteinExistence type="predicted"/>
<dbReference type="Gene3D" id="3.40.50.1390">
    <property type="entry name" value="Resolvase, N-terminal catalytic domain"/>
    <property type="match status" value="1"/>
</dbReference>
<evidence type="ECO:0000259" key="3">
    <source>
        <dbReference type="PROSITE" id="PS51737"/>
    </source>
</evidence>
<dbReference type="GO" id="GO:0003677">
    <property type="term" value="F:DNA binding"/>
    <property type="evidence" value="ECO:0007669"/>
    <property type="project" value="InterPro"/>
</dbReference>
<dbReference type="GO" id="GO:0000150">
    <property type="term" value="F:DNA strand exchange activity"/>
    <property type="evidence" value="ECO:0007669"/>
    <property type="project" value="InterPro"/>
</dbReference>
<dbReference type="CDD" id="cd00338">
    <property type="entry name" value="Ser_Recombinase"/>
    <property type="match status" value="1"/>
</dbReference>
<dbReference type="SMART" id="SM00857">
    <property type="entry name" value="Resolvase"/>
    <property type="match status" value="1"/>
</dbReference>
<dbReference type="RefSeq" id="WP_136942208.1">
    <property type="nucleotide sequence ID" value="NZ_SWKR01000002.1"/>
</dbReference>
<dbReference type="PANTHER" id="PTHR30461:SF23">
    <property type="entry name" value="DNA RECOMBINASE-RELATED"/>
    <property type="match status" value="1"/>
</dbReference>
<dbReference type="InterPro" id="IPR025827">
    <property type="entry name" value="Zn_ribbon_recom_dom"/>
</dbReference>
<dbReference type="SUPFAM" id="SSF53041">
    <property type="entry name" value="Resolvase-like"/>
    <property type="match status" value="1"/>
</dbReference>
<dbReference type="InterPro" id="IPR038109">
    <property type="entry name" value="DNA_bind_recomb_sf"/>
</dbReference>
<dbReference type="Gene3D" id="3.90.1750.20">
    <property type="entry name" value="Putative Large Serine Recombinase, Chain B, Domain 2"/>
    <property type="match status" value="1"/>
</dbReference>
<dbReference type="Proteomes" id="UP000309138">
    <property type="component" value="Unassembled WGS sequence"/>
</dbReference>
<dbReference type="InterPro" id="IPR011109">
    <property type="entry name" value="DNA_bind_recombinase_dom"/>
</dbReference>
<dbReference type="PROSITE" id="PS51737">
    <property type="entry name" value="RECOMBINASE_DNA_BIND"/>
    <property type="match status" value="1"/>
</dbReference>
<dbReference type="InterPro" id="IPR006119">
    <property type="entry name" value="Resolv_N"/>
</dbReference>
<dbReference type="OrthoDB" id="9791494at2"/>
<reference evidence="4 5" key="1">
    <citation type="submission" date="2019-04" db="EMBL/GenBank/DDBJ databases">
        <authorList>
            <person name="Yang Y."/>
            <person name="Wei D."/>
        </authorList>
    </citation>
    <scope>NUCLEOTIDE SEQUENCE [LARGE SCALE GENOMIC DNA]</scope>
    <source>
        <strain evidence="4 5">L-1-4w-11</strain>
    </source>
</reference>
<dbReference type="Pfam" id="PF13408">
    <property type="entry name" value="Zn_ribbon_recom"/>
    <property type="match status" value="1"/>
</dbReference>
<dbReference type="InterPro" id="IPR036162">
    <property type="entry name" value="Resolvase-like_N_sf"/>
</dbReference>
<keyword evidence="1" id="KW-0175">Coiled coil</keyword>
<evidence type="ECO:0000256" key="1">
    <source>
        <dbReference type="SAM" id="Coils"/>
    </source>
</evidence>
<feature type="domain" description="Recombinase" evidence="3">
    <location>
        <begin position="174"/>
        <end position="287"/>
    </location>
</feature>
<evidence type="ECO:0000313" key="5">
    <source>
        <dbReference type="Proteomes" id="UP000309138"/>
    </source>
</evidence>
<dbReference type="AlphaFoldDB" id="A0A4U1L2L0"/>
<dbReference type="PANTHER" id="PTHR30461">
    <property type="entry name" value="DNA-INVERTASE FROM LAMBDOID PROPHAGE"/>
    <property type="match status" value="1"/>
</dbReference>
<accession>A0A4U1L2L0</accession>
<name>A0A4U1L2L0_9SPHN</name>
<comment type="caution">
    <text evidence="4">The sequence shown here is derived from an EMBL/GenBank/DDBJ whole genome shotgun (WGS) entry which is preliminary data.</text>
</comment>
<gene>
    <name evidence="4" type="ORF">FBR43_05460</name>
</gene>
<protein>
    <submittedName>
        <fullName evidence="4">Recombinase family protein</fullName>
    </submittedName>
</protein>